<reference evidence="12 14" key="2">
    <citation type="submission" date="2018-06" db="EMBL/GenBank/DDBJ databases">
        <authorList>
            <consortium name="Pathogen Informatics"/>
            <person name="Doyle S."/>
        </authorList>
    </citation>
    <scope>NUCLEOTIDE SEQUENCE [LARGE SCALE GENOMIC DNA]</scope>
    <source>
        <strain evidence="12 14">NCTC13832</strain>
    </source>
</reference>
<dbReference type="EC" id="4.2.1.75" evidence="3 9"/>
<dbReference type="AlphaFoldDB" id="A0A0D6XMV0"/>
<proteinExistence type="inferred from homology"/>
<keyword evidence="5 9" id="KW-0627">Porphyrin biosynthesis</keyword>
<dbReference type="Proteomes" id="UP000254100">
    <property type="component" value="Unassembled WGS sequence"/>
</dbReference>
<dbReference type="Proteomes" id="UP000032366">
    <property type="component" value="Unassembled WGS sequence"/>
</dbReference>
<dbReference type="RefSeq" id="WP_044361456.1">
    <property type="nucleotide sequence ID" value="NZ_JXWY01000132.1"/>
</dbReference>
<evidence type="ECO:0000313" key="12">
    <source>
        <dbReference type="EMBL" id="SUM57409.1"/>
    </source>
</evidence>
<dbReference type="EMBL" id="JXWY01000132">
    <property type="protein sequence ID" value="KIX89932.1"/>
    <property type="molecule type" value="Genomic_DNA"/>
</dbReference>
<comment type="function">
    <text evidence="6 9">Catalyzes cyclization of the linear tetrapyrrole, hydroxymethylbilane, to the macrocyclic uroporphyrinogen III.</text>
</comment>
<dbReference type="Pfam" id="PF02602">
    <property type="entry name" value="HEM4"/>
    <property type="match status" value="1"/>
</dbReference>
<evidence type="ECO:0000256" key="7">
    <source>
        <dbReference type="ARBA" id="ARBA00040167"/>
    </source>
</evidence>
<reference evidence="11 13" key="1">
    <citation type="submission" date="2015-01" db="EMBL/GenBank/DDBJ databases">
        <authorList>
            <person name="Guo J."/>
        </authorList>
    </citation>
    <scope>NUCLEOTIDE SEQUENCE [LARGE SCALE GENOMIC DNA]</scope>
    <source>
        <strain evidence="11 13">DSM 22147</strain>
    </source>
</reference>
<dbReference type="PANTHER" id="PTHR38042">
    <property type="entry name" value="UROPORPHYRINOGEN-III SYNTHASE, CHLOROPLASTIC"/>
    <property type="match status" value="1"/>
</dbReference>
<evidence type="ECO:0000256" key="6">
    <source>
        <dbReference type="ARBA" id="ARBA00037589"/>
    </source>
</evidence>
<keyword evidence="4 9" id="KW-0456">Lyase</keyword>
<feature type="domain" description="Tetrapyrrole biosynthesis uroporphyrinogen III synthase" evidence="10">
    <location>
        <begin position="17"/>
        <end position="216"/>
    </location>
</feature>
<sequence length="224" mass="25306">MKPTVIMTQTQPYQNSQVNIYHIPLLETVKCPFDQQLLERTYDWLVFSSKNAVKYFIPYLQDVQVGKIAAIGIKTREFCEEQGIDVDFVPDDFSQEGFLAQFVIEPHASILLPSSAQARPKLAKELGNRGYQVEKIDLYDVVVNEASVKAVYDMTLSHKIDAITFASSSAVRALFDRYQNIQCQTLHVIGVPTQKILAEYGYEGIVADTQTLDAMIDKILEKGF</sequence>
<comment type="similarity">
    <text evidence="2 9">Belongs to the uroporphyrinogen-III synthase family.</text>
</comment>
<protein>
    <recommendedName>
        <fullName evidence="7 9">Uroporphyrinogen-III synthase</fullName>
        <ecNumber evidence="3 9">4.2.1.75</ecNumber>
    </recommendedName>
</protein>
<dbReference type="SUPFAM" id="SSF69618">
    <property type="entry name" value="HemD-like"/>
    <property type="match status" value="1"/>
</dbReference>
<dbReference type="GO" id="GO:0006782">
    <property type="term" value="P:protoporphyrinogen IX biosynthetic process"/>
    <property type="evidence" value="ECO:0007669"/>
    <property type="project" value="UniProtKB-UniRule"/>
</dbReference>
<evidence type="ECO:0000259" key="10">
    <source>
        <dbReference type="Pfam" id="PF02602"/>
    </source>
</evidence>
<dbReference type="GO" id="GO:0006780">
    <property type="term" value="P:uroporphyrinogen III biosynthetic process"/>
    <property type="evidence" value="ECO:0007669"/>
    <property type="project" value="UniProtKB-UniRule"/>
</dbReference>
<dbReference type="EMBL" id="UHDT01000001">
    <property type="protein sequence ID" value="SUM57409.1"/>
    <property type="molecule type" value="Genomic_DNA"/>
</dbReference>
<comment type="pathway">
    <text evidence="1 9">Porphyrin-containing compound metabolism; protoporphyrin-IX biosynthesis; coproporphyrinogen-III from 5-aminolevulinate: step 3/4.</text>
</comment>
<evidence type="ECO:0000256" key="1">
    <source>
        <dbReference type="ARBA" id="ARBA00004772"/>
    </source>
</evidence>
<dbReference type="Gene3D" id="3.40.50.10090">
    <property type="match status" value="2"/>
</dbReference>
<evidence type="ECO:0000256" key="9">
    <source>
        <dbReference type="RuleBase" id="RU366031"/>
    </source>
</evidence>
<evidence type="ECO:0000313" key="13">
    <source>
        <dbReference type="Proteomes" id="UP000032366"/>
    </source>
</evidence>
<dbReference type="UniPathway" id="UPA00251">
    <property type="reaction ID" value="UER00320"/>
</dbReference>
<evidence type="ECO:0000256" key="4">
    <source>
        <dbReference type="ARBA" id="ARBA00023239"/>
    </source>
</evidence>
<gene>
    <name evidence="12" type="primary">hemD</name>
    <name evidence="12" type="ORF">NCTC13832_01086</name>
    <name evidence="11" type="ORF">TP70_10220</name>
</gene>
<keyword evidence="13" id="KW-1185">Reference proteome</keyword>
<dbReference type="CDD" id="cd06578">
    <property type="entry name" value="HemD"/>
    <property type="match status" value="1"/>
</dbReference>
<evidence type="ECO:0000256" key="5">
    <source>
        <dbReference type="ARBA" id="ARBA00023244"/>
    </source>
</evidence>
<dbReference type="STRING" id="569857.TP70_10220"/>
<organism evidence="12 14">
    <name type="scientific">Staphylococcus microti</name>
    <dbReference type="NCBI Taxonomy" id="569857"/>
    <lineage>
        <taxon>Bacteria</taxon>
        <taxon>Bacillati</taxon>
        <taxon>Bacillota</taxon>
        <taxon>Bacilli</taxon>
        <taxon>Bacillales</taxon>
        <taxon>Staphylococcaceae</taxon>
        <taxon>Staphylococcus</taxon>
    </lineage>
</organism>
<dbReference type="OrthoDB" id="9815856at2"/>
<dbReference type="InterPro" id="IPR003754">
    <property type="entry name" value="4pyrrol_synth_uPrphyn_synth"/>
</dbReference>
<comment type="catalytic activity">
    <reaction evidence="8 9">
        <text>hydroxymethylbilane = uroporphyrinogen III + H2O</text>
        <dbReference type="Rhea" id="RHEA:18965"/>
        <dbReference type="ChEBI" id="CHEBI:15377"/>
        <dbReference type="ChEBI" id="CHEBI:57308"/>
        <dbReference type="ChEBI" id="CHEBI:57845"/>
        <dbReference type="EC" id="4.2.1.75"/>
    </reaction>
</comment>
<evidence type="ECO:0000256" key="2">
    <source>
        <dbReference type="ARBA" id="ARBA00008133"/>
    </source>
</evidence>
<evidence type="ECO:0000313" key="14">
    <source>
        <dbReference type="Proteomes" id="UP000254100"/>
    </source>
</evidence>
<dbReference type="PANTHER" id="PTHR38042:SF1">
    <property type="entry name" value="UROPORPHYRINOGEN-III SYNTHASE, CHLOROPLASTIC"/>
    <property type="match status" value="1"/>
</dbReference>
<evidence type="ECO:0000256" key="8">
    <source>
        <dbReference type="ARBA" id="ARBA00048617"/>
    </source>
</evidence>
<accession>A0A0D6XMV0</accession>
<evidence type="ECO:0000313" key="11">
    <source>
        <dbReference type="EMBL" id="KIX89932.1"/>
    </source>
</evidence>
<dbReference type="GO" id="GO:0004852">
    <property type="term" value="F:uroporphyrinogen-III synthase activity"/>
    <property type="evidence" value="ECO:0007669"/>
    <property type="project" value="UniProtKB-UniRule"/>
</dbReference>
<evidence type="ECO:0000256" key="3">
    <source>
        <dbReference type="ARBA" id="ARBA00013109"/>
    </source>
</evidence>
<dbReference type="InterPro" id="IPR039793">
    <property type="entry name" value="UROS/Hem4"/>
</dbReference>
<dbReference type="InterPro" id="IPR036108">
    <property type="entry name" value="4pyrrol_syn_uPrphyn_synt_sf"/>
</dbReference>
<name>A0A0D6XMV0_9STAP</name>